<dbReference type="GO" id="GO:0016020">
    <property type="term" value="C:membrane"/>
    <property type="evidence" value="ECO:0007669"/>
    <property type="project" value="InterPro"/>
</dbReference>
<dbReference type="InterPro" id="IPR000160">
    <property type="entry name" value="GGDEF_dom"/>
</dbReference>
<dbReference type="Pfam" id="PF16448">
    <property type="entry name" value="LapD_MoxY_N"/>
    <property type="match status" value="1"/>
</dbReference>
<dbReference type="SMART" id="SM00304">
    <property type="entry name" value="HAMP"/>
    <property type="match status" value="1"/>
</dbReference>
<sequence length="644" mass="71433">MTLFNQIFSWMLVIFFCIVLAVFGIELNTTRNFLLNQQTSDVNNTVNSMGLALAPYLESDDKVAAESVINAFFDGGFYREVNLTLLSDNSEIIREYPVQIQGVPQWFIDLDIFPVITEKQTITSGWMQLAEVEVVAHPGYAYKQLWKSFVQLGTIMAIIFLVASVIIGWQLQRSLRPLARITAKAGEIAKNKFGDPIPLPPTTELKTVVNAINVMTDQLKNYFEQQAKEADRLRKTAYRDAVSGLGNRSFYVGQLKSWLTESGVGGMALIKVDLIGEAYKNQGFETGDRIVEQFANNLTTTIISDDSMTAARLSKDEFVILAPNSDPNDLRLLGESVLAMVVDMQADPTGLTPPKVAVGLAINGGGNQDASVLLSQADNALSQARNTPEHPVVLIDQSIGDAAMGKQQWKALLHEAVAKDLFVFKYQPATDSESNRLHQEVFSAIEKDEHYYGAGHFLGAVEQLQLGETLDKYVISHVLKTLSQDASVGPLAVNLTLSSVTDASFIRWLGTTLYQHRKLAGQLLFEIPEVAFVRHADHTGLLTDQIRQAGFQFGVDNYGRNFQSLDYLQRFKPDYVKIDFAYTSHIEDEAQGHVLASICRTAHNLNITTIATRVETDAQLARLSELFVNGFQGYIFNNTQDSHG</sequence>
<dbReference type="InterPro" id="IPR032244">
    <property type="entry name" value="LapD_MoxY_N"/>
</dbReference>
<evidence type="ECO:0000259" key="4">
    <source>
        <dbReference type="PROSITE" id="PS50887"/>
    </source>
</evidence>
<dbReference type="Pfam" id="PF00672">
    <property type="entry name" value="HAMP"/>
    <property type="match status" value="1"/>
</dbReference>
<dbReference type="PROSITE" id="PS50885">
    <property type="entry name" value="HAMP"/>
    <property type="match status" value="1"/>
</dbReference>
<dbReference type="InterPro" id="IPR001633">
    <property type="entry name" value="EAL_dom"/>
</dbReference>
<evidence type="ECO:0000259" key="2">
    <source>
        <dbReference type="PROSITE" id="PS50883"/>
    </source>
</evidence>
<geneLocation type="plasmid" evidence="5 6">
    <name>unnamed</name>
</geneLocation>
<name>A0AA47KN88_9GAMM</name>
<protein>
    <submittedName>
        <fullName evidence="5">EAL domain-containing protein</fullName>
    </submittedName>
</protein>
<keyword evidence="1" id="KW-0812">Transmembrane</keyword>
<dbReference type="SMART" id="SM00267">
    <property type="entry name" value="GGDEF"/>
    <property type="match status" value="1"/>
</dbReference>
<evidence type="ECO:0000313" key="5">
    <source>
        <dbReference type="EMBL" id="WBA10006.1"/>
    </source>
</evidence>
<dbReference type="InterPro" id="IPR042461">
    <property type="entry name" value="LapD_MoxY_peri_C"/>
</dbReference>
<accession>A0AA47KN88</accession>
<evidence type="ECO:0000256" key="1">
    <source>
        <dbReference type="SAM" id="Phobius"/>
    </source>
</evidence>
<dbReference type="Gene3D" id="3.20.20.450">
    <property type="entry name" value="EAL domain"/>
    <property type="match status" value="1"/>
</dbReference>
<dbReference type="InterPro" id="IPR043128">
    <property type="entry name" value="Rev_trsase/Diguanyl_cyclase"/>
</dbReference>
<keyword evidence="1" id="KW-0472">Membrane</keyword>
<feature type="domain" description="EAL" evidence="2">
    <location>
        <begin position="406"/>
        <end position="644"/>
    </location>
</feature>
<dbReference type="Pfam" id="PF00990">
    <property type="entry name" value="GGDEF"/>
    <property type="match status" value="1"/>
</dbReference>
<dbReference type="PROSITE" id="PS50887">
    <property type="entry name" value="GGDEF"/>
    <property type="match status" value="1"/>
</dbReference>
<dbReference type="GO" id="GO:0007165">
    <property type="term" value="P:signal transduction"/>
    <property type="evidence" value="ECO:0007669"/>
    <property type="project" value="InterPro"/>
</dbReference>
<evidence type="ECO:0000259" key="3">
    <source>
        <dbReference type="PROSITE" id="PS50885"/>
    </source>
</evidence>
<dbReference type="Proteomes" id="UP001164748">
    <property type="component" value="Plasmid unnamed"/>
</dbReference>
<dbReference type="SUPFAM" id="SSF55073">
    <property type="entry name" value="Nucleotide cyclase"/>
    <property type="match status" value="1"/>
</dbReference>
<evidence type="ECO:0000313" key="6">
    <source>
        <dbReference type="Proteomes" id="UP001164748"/>
    </source>
</evidence>
<dbReference type="Gene3D" id="3.30.110.200">
    <property type="match status" value="1"/>
</dbReference>
<proteinExistence type="predicted"/>
<dbReference type="GO" id="GO:0071111">
    <property type="term" value="F:cyclic-guanylate-specific phosphodiesterase activity"/>
    <property type="evidence" value="ECO:0007669"/>
    <property type="project" value="InterPro"/>
</dbReference>
<feature type="transmembrane region" description="Helical" evidence="1">
    <location>
        <begin position="149"/>
        <end position="171"/>
    </location>
</feature>
<feature type="domain" description="HAMP" evidence="3">
    <location>
        <begin position="172"/>
        <end position="224"/>
    </location>
</feature>
<gene>
    <name evidence="5" type="ORF">N8M53_14430</name>
</gene>
<dbReference type="InterPro" id="IPR003660">
    <property type="entry name" value="HAMP_dom"/>
</dbReference>
<reference evidence="5" key="1">
    <citation type="submission" date="2022-09" db="EMBL/GenBank/DDBJ databases">
        <authorList>
            <person name="Li Z.-J."/>
        </authorList>
    </citation>
    <scope>NUCLEOTIDE SEQUENCE</scope>
    <source>
        <strain evidence="5">TGB11</strain>
        <plasmid evidence="5">unnamed</plasmid>
    </source>
</reference>
<dbReference type="PROSITE" id="PS50883">
    <property type="entry name" value="EAL"/>
    <property type="match status" value="1"/>
</dbReference>
<dbReference type="Pfam" id="PF00563">
    <property type="entry name" value="EAL"/>
    <property type="match status" value="1"/>
</dbReference>
<dbReference type="CDD" id="cd01948">
    <property type="entry name" value="EAL"/>
    <property type="match status" value="1"/>
</dbReference>
<dbReference type="CDD" id="cd06225">
    <property type="entry name" value="HAMP"/>
    <property type="match status" value="1"/>
</dbReference>
<dbReference type="PANTHER" id="PTHR33121:SF79">
    <property type="entry name" value="CYCLIC DI-GMP PHOSPHODIESTERASE PDED-RELATED"/>
    <property type="match status" value="1"/>
</dbReference>
<dbReference type="PANTHER" id="PTHR33121">
    <property type="entry name" value="CYCLIC DI-GMP PHOSPHODIESTERASE PDEF"/>
    <property type="match status" value="1"/>
</dbReference>
<dbReference type="SUPFAM" id="SSF141868">
    <property type="entry name" value="EAL domain-like"/>
    <property type="match status" value="1"/>
</dbReference>
<feature type="transmembrane region" description="Helical" evidence="1">
    <location>
        <begin position="6"/>
        <end position="25"/>
    </location>
</feature>
<dbReference type="AlphaFoldDB" id="A0AA47KN88"/>
<dbReference type="SUPFAM" id="SSF158472">
    <property type="entry name" value="HAMP domain-like"/>
    <property type="match status" value="1"/>
</dbReference>
<dbReference type="SMART" id="SM00052">
    <property type="entry name" value="EAL"/>
    <property type="match status" value="1"/>
</dbReference>
<organism evidence="5 6">
    <name type="scientific">Salinivibrio kushneri</name>
    <dbReference type="NCBI Taxonomy" id="1908198"/>
    <lineage>
        <taxon>Bacteria</taxon>
        <taxon>Pseudomonadati</taxon>
        <taxon>Pseudomonadota</taxon>
        <taxon>Gammaproteobacteria</taxon>
        <taxon>Vibrionales</taxon>
        <taxon>Vibrionaceae</taxon>
        <taxon>Salinivibrio</taxon>
    </lineage>
</organism>
<feature type="domain" description="GGDEF" evidence="4">
    <location>
        <begin position="263"/>
        <end position="397"/>
    </location>
</feature>
<dbReference type="RefSeq" id="WP_269580061.1">
    <property type="nucleotide sequence ID" value="NZ_CP114589.1"/>
</dbReference>
<dbReference type="InterPro" id="IPR050706">
    <property type="entry name" value="Cyclic-di-GMP_PDE-like"/>
</dbReference>
<dbReference type="Gene3D" id="6.20.270.20">
    <property type="entry name" value="LapD/MoxY periplasmic domain"/>
    <property type="match status" value="1"/>
</dbReference>
<dbReference type="EMBL" id="CP114589">
    <property type="protein sequence ID" value="WBA10006.1"/>
    <property type="molecule type" value="Genomic_DNA"/>
</dbReference>
<dbReference type="InterPro" id="IPR035919">
    <property type="entry name" value="EAL_sf"/>
</dbReference>
<dbReference type="Gene3D" id="3.30.70.270">
    <property type="match status" value="1"/>
</dbReference>
<dbReference type="InterPro" id="IPR029787">
    <property type="entry name" value="Nucleotide_cyclase"/>
</dbReference>
<keyword evidence="1" id="KW-1133">Transmembrane helix</keyword>
<keyword evidence="5" id="KW-0614">Plasmid</keyword>